<reference evidence="2 3" key="1">
    <citation type="submission" date="2019-03" db="EMBL/GenBank/DDBJ databases">
        <title>First draft genome of Liparis tanakae, snailfish: a comprehensive survey of snailfish specific genes.</title>
        <authorList>
            <person name="Kim W."/>
            <person name="Song I."/>
            <person name="Jeong J.-H."/>
            <person name="Kim D."/>
            <person name="Kim S."/>
            <person name="Ryu S."/>
            <person name="Song J.Y."/>
            <person name="Lee S.K."/>
        </authorList>
    </citation>
    <scope>NUCLEOTIDE SEQUENCE [LARGE SCALE GENOMIC DNA]</scope>
    <source>
        <tissue evidence="2">Muscle</tissue>
    </source>
</reference>
<dbReference type="Proteomes" id="UP000314294">
    <property type="component" value="Unassembled WGS sequence"/>
</dbReference>
<protein>
    <submittedName>
        <fullName evidence="2">Uncharacterized protein</fullName>
    </submittedName>
</protein>
<comment type="caution">
    <text evidence="2">The sequence shown here is derived from an EMBL/GenBank/DDBJ whole genome shotgun (WGS) entry which is preliminary data.</text>
</comment>
<keyword evidence="3" id="KW-1185">Reference proteome</keyword>
<evidence type="ECO:0000313" key="3">
    <source>
        <dbReference type="Proteomes" id="UP000314294"/>
    </source>
</evidence>
<feature type="compositionally biased region" description="Basic and acidic residues" evidence="1">
    <location>
        <begin position="138"/>
        <end position="180"/>
    </location>
</feature>
<sequence length="180" mass="18824">MRRAKGGSGRPDSSPVSRNFSCTSCWLEAGEGASPAIRVQDEDLSGVEQQHVVPLGGQPPAGSFRLRRDSRGLLVGDEHFDLVEGLLGAGGHRRRAVGGLVVGGACVGAGDVDLLAGVARRLGVGEVGDEDDALAGQHCRDTVTESPPGERPRGGGEEGHLRAMWEESKGSKEKDRMFSA</sequence>
<dbReference type="EMBL" id="SRLO01002272">
    <property type="protein sequence ID" value="TNN33334.1"/>
    <property type="molecule type" value="Genomic_DNA"/>
</dbReference>
<feature type="region of interest" description="Disordered" evidence="1">
    <location>
        <begin position="129"/>
        <end position="180"/>
    </location>
</feature>
<proteinExistence type="predicted"/>
<gene>
    <name evidence="2" type="ORF">EYF80_056505</name>
</gene>
<organism evidence="2 3">
    <name type="scientific">Liparis tanakae</name>
    <name type="common">Tanaka's snailfish</name>
    <dbReference type="NCBI Taxonomy" id="230148"/>
    <lineage>
        <taxon>Eukaryota</taxon>
        <taxon>Metazoa</taxon>
        <taxon>Chordata</taxon>
        <taxon>Craniata</taxon>
        <taxon>Vertebrata</taxon>
        <taxon>Euteleostomi</taxon>
        <taxon>Actinopterygii</taxon>
        <taxon>Neopterygii</taxon>
        <taxon>Teleostei</taxon>
        <taxon>Neoteleostei</taxon>
        <taxon>Acanthomorphata</taxon>
        <taxon>Eupercaria</taxon>
        <taxon>Perciformes</taxon>
        <taxon>Cottioidei</taxon>
        <taxon>Cottales</taxon>
        <taxon>Liparidae</taxon>
        <taxon>Liparis</taxon>
    </lineage>
</organism>
<evidence type="ECO:0000313" key="2">
    <source>
        <dbReference type="EMBL" id="TNN33334.1"/>
    </source>
</evidence>
<name>A0A4Z2EYB7_9TELE</name>
<accession>A0A4Z2EYB7</accession>
<evidence type="ECO:0000256" key="1">
    <source>
        <dbReference type="SAM" id="MobiDB-lite"/>
    </source>
</evidence>
<dbReference type="AlphaFoldDB" id="A0A4Z2EYB7"/>